<dbReference type="GO" id="GO:0017168">
    <property type="term" value="F:5-oxoprolinase (ATP-hydrolyzing) activity"/>
    <property type="evidence" value="ECO:0007669"/>
    <property type="project" value="TreeGrafter"/>
</dbReference>
<sequence length="644" mass="69363">MATEQITGGTNRYVASAEDIRERFDIDLTTGEVIRHSLINTCSQMAWNLTVSAFSSVVRDLQDFSVGIASPWLPDQDLQLDLLASAEGCAIHFFTFQYKARNNIMEFGLDNLEPGDVLVYNDPFRGGSHVMDIGCARPVFVGDEIIAFTMTDAHWVDIGGPVPGGFSPGYATDMWMEGIRLSPRLLFRGGKKVKSTFDLFLDNTRIPEISLNDLQAKVATLGLGEQAIRRSVEKYGRDTFVNAMRYVLDYGERRMRAAIAELPDGDYLGEDAIDDDGIVDEEHLVKATLRKRGDCIELDLSGSARQSVGNANGQSSDVASGGHIAIKSMILPDVDTNAGLFRPIDMVLPAGSIVHALPPAANTQGHLLPTCKLTTAVQQALANARPDMAVGESYDDIPTIGFGGLDTRGDTPAPFVCFQVPFGPFGGTATHDGLSYSLHIIGNCLELSYEIEEEFYPIVILRKEFVPDTAGAGTFRGGPAMVWEEMPLVDVTASASFEHIRHRTKGVFGGAGGHSAFISLVDPAPGDDAPSTHDGGSQPRGTVISGMVDVATGAIDVEHGEFRTGKWANRSIPARSVIVMQVAGGAGYGSPLERDPVRVQRDVEDELVSIDGAREHYGVVIDPTTLTVDEAATTARRTELKAEA</sequence>
<reference evidence="2 3" key="1">
    <citation type="journal article" date="2018" name="J. Microbiol.">
        <title>Baekduia soli gen. nov., sp. nov., a novel bacterium isolated from the soil of Baekdu Mountain and proposal of a novel family name, Baekduiaceae fam. nov.</title>
        <authorList>
            <person name="An D.S."/>
            <person name="Siddiqi M.Z."/>
            <person name="Kim K.H."/>
            <person name="Yu H.S."/>
            <person name="Im W.T."/>
        </authorList>
    </citation>
    <scope>NUCLEOTIDE SEQUENCE [LARGE SCALE GENOMIC DNA]</scope>
    <source>
        <strain evidence="2 3">BR7-21</strain>
    </source>
</reference>
<organism evidence="2 3">
    <name type="scientific">Baekduia soli</name>
    <dbReference type="NCBI Taxonomy" id="496014"/>
    <lineage>
        <taxon>Bacteria</taxon>
        <taxon>Bacillati</taxon>
        <taxon>Actinomycetota</taxon>
        <taxon>Thermoleophilia</taxon>
        <taxon>Solirubrobacterales</taxon>
        <taxon>Baekduiaceae</taxon>
        <taxon>Baekduia</taxon>
    </lineage>
</organism>
<proteinExistence type="predicted"/>
<dbReference type="InterPro" id="IPR045079">
    <property type="entry name" value="Oxoprolinase-like"/>
</dbReference>
<feature type="domain" description="Hydantoinase B/oxoprolinase" evidence="1">
    <location>
        <begin position="29"/>
        <end position="591"/>
    </location>
</feature>
<accession>A0A5B8TZM0</accession>
<dbReference type="KEGG" id="bsol:FSW04_00375"/>
<dbReference type="InterPro" id="IPR003692">
    <property type="entry name" value="Hydantoinase_B"/>
</dbReference>
<dbReference type="GO" id="GO:0006749">
    <property type="term" value="P:glutathione metabolic process"/>
    <property type="evidence" value="ECO:0007669"/>
    <property type="project" value="TreeGrafter"/>
</dbReference>
<protein>
    <submittedName>
        <fullName evidence="2">Hydantoinase B/oxoprolinase family protein</fullName>
    </submittedName>
</protein>
<dbReference type="OrthoDB" id="102473at2"/>
<evidence type="ECO:0000313" key="3">
    <source>
        <dbReference type="Proteomes" id="UP000321805"/>
    </source>
</evidence>
<dbReference type="GO" id="GO:0005829">
    <property type="term" value="C:cytosol"/>
    <property type="evidence" value="ECO:0007669"/>
    <property type="project" value="TreeGrafter"/>
</dbReference>
<dbReference type="PANTHER" id="PTHR11365:SF23">
    <property type="entry name" value="HYPOTHETICAL 5-OXOPROLINASE (EUROFUNG)-RELATED"/>
    <property type="match status" value="1"/>
</dbReference>
<dbReference type="PANTHER" id="PTHR11365">
    <property type="entry name" value="5-OXOPROLINASE RELATED"/>
    <property type="match status" value="1"/>
</dbReference>
<dbReference type="AlphaFoldDB" id="A0A5B8TZM0"/>
<evidence type="ECO:0000259" key="1">
    <source>
        <dbReference type="Pfam" id="PF02538"/>
    </source>
</evidence>
<gene>
    <name evidence="2" type="ORF">FSW04_00375</name>
</gene>
<keyword evidence="3" id="KW-1185">Reference proteome</keyword>
<dbReference type="Proteomes" id="UP000321805">
    <property type="component" value="Chromosome"/>
</dbReference>
<dbReference type="EMBL" id="CP042430">
    <property type="protein sequence ID" value="QEC46172.1"/>
    <property type="molecule type" value="Genomic_DNA"/>
</dbReference>
<name>A0A5B8TZM0_9ACTN</name>
<dbReference type="Pfam" id="PF02538">
    <property type="entry name" value="Hydantoinase_B"/>
    <property type="match status" value="1"/>
</dbReference>
<dbReference type="RefSeq" id="WP_146915089.1">
    <property type="nucleotide sequence ID" value="NZ_CP042430.1"/>
</dbReference>
<evidence type="ECO:0000313" key="2">
    <source>
        <dbReference type="EMBL" id="QEC46172.1"/>
    </source>
</evidence>